<evidence type="ECO:0000313" key="2">
    <source>
        <dbReference type="Proteomes" id="UP001163603"/>
    </source>
</evidence>
<keyword evidence="2" id="KW-1185">Reference proteome</keyword>
<accession>A0ACC0ZAF6</accession>
<comment type="caution">
    <text evidence="1">The sequence shown here is derived from an EMBL/GenBank/DDBJ whole genome shotgun (WGS) entry which is preliminary data.</text>
</comment>
<protein>
    <submittedName>
        <fullName evidence="1">Uncharacterized protein</fullName>
    </submittedName>
</protein>
<evidence type="ECO:0000313" key="1">
    <source>
        <dbReference type="EMBL" id="KAJ0048126.1"/>
    </source>
</evidence>
<proteinExistence type="predicted"/>
<dbReference type="Proteomes" id="UP001163603">
    <property type="component" value="Chromosome 2"/>
</dbReference>
<sequence length="247" mass="28248">MPSSYCEDELYEACNQLYPFSCGSFASNISYPFWGKERRPECGKKEFKLTCIENLYTVIEFPFQSSRVLGINTTDQTVTIKYYPPWDSNLCPERPPVSAIVNQFLSNYSSNVRNLSLFYNCTKESLSGSNTYTCQQVTENDKRKGFYTIDDEPKYFQNLTDTCSNVTKVPILFTAAFNNNKNEPQEDLGWLREILDMGLQVNFNLFKAGKDGRTQHLAISDQLVLVLLECVLEISSIYFQFSQGLGV</sequence>
<organism evidence="1 2">
    <name type="scientific">Pistacia integerrima</name>
    <dbReference type="NCBI Taxonomy" id="434235"/>
    <lineage>
        <taxon>Eukaryota</taxon>
        <taxon>Viridiplantae</taxon>
        <taxon>Streptophyta</taxon>
        <taxon>Embryophyta</taxon>
        <taxon>Tracheophyta</taxon>
        <taxon>Spermatophyta</taxon>
        <taxon>Magnoliopsida</taxon>
        <taxon>eudicotyledons</taxon>
        <taxon>Gunneridae</taxon>
        <taxon>Pentapetalae</taxon>
        <taxon>rosids</taxon>
        <taxon>malvids</taxon>
        <taxon>Sapindales</taxon>
        <taxon>Anacardiaceae</taxon>
        <taxon>Pistacia</taxon>
    </lineage>
</organism>
<gene>
    <name evidence="1" type="ORF">Pint_16514</name>
</gene>
<name>A0ACC0ZAF6_9ROSI</name>
<dbReference type="EMBL" id="CM047737">
    <property type="protein sequence ID" value="KAJ0048126.1"/>
    <property type="molecule type" value="Genomic_DNA"/>
</dbReference>
<reference evidence="2" key="1">
    <citation type="journal article" date="2023" name="G3 (Bethesda)">
        <title>Genome assembly and association tests identify interacting loci associated with vigor, precocity, and sex in interspecific pistachio rootstocks.</title>
        <authorList>
            <person name="Palmer W."/>
            <person name="Jacygrad E."/>
            <person name="Sagayaradj S."/>
            <person name="Cavanaugh K."/>
            <person name="Han R."/>
            <person name="Bertier L."/>
            <person name="Beede B."/>
            <person name="Kafkas S."/>
            <person name="Golino D."/>
            <person name="Preece J."/>
            <person name="Michelmore R."/>
        </authorList>
    </citation>
    <scope>NUCLEOTIDE SEQUENCE [LARGE SCALE GENOMIC DNA]</scope>
</reference>